<dbReference type="Proteomes" id="UP001152795">
    <property type="component" value="Unassembled WGS sequence"/>
</dbReference>
<dbReference type="GO" id="GO:0003677">
    <property type="term" value="F:DNA binding"/>
    <property type="evidence" value="ECO:0007669"/>
    <property type="project" value="UniProtKB-KW"/>
</dbReference>
<keyword evidence="1" id="KW-0238">DNA-binding</keyword>
<dbReference type="GO" id="GO:0015074">
    <property type="term" value="P:DNA integration"/>
    <property type="evidence" value="ECO:0007669"/>
    <property type="project" value="InterPro"/>
</dbReference>
<feature type="compositionally biased region" description="Acidic residues" evidence="2">
    <location>
        <begin position="221"/>
        <end position="242"/>
    </location>
</feature>
<comment type="caution">
    <text evidence="3">The sequence shown here is derived from an EMBL/GenBank/DDBJ whole genome shotgun (WGS) entry which is preliminary data.</text>
</comment>
<proteinExistence type="predicted"/>
<feature type="region of interest" description="Disordered" evidence="2">
    <location>
        <begin position="753"/>
        <end position="781"/>
    </location>
</feature>
<feature type="compositionally biased region" description="Low complexity" evidence="2">
    <location>
        <begin position="20"/>
        <end position="30"/>
    </location>
</feature>
<gene>
    <name evidence="3" type="ORF">PACLA_8A047830</name>
</gene>
<sequence>MENLSNEEVSNDKEVEDLAAVEADVVPVSGEKNKEGSSKGKRRAKHKCPYSSCSANVVHLPRHMRQKHKWDEKDSVGVLGMFGLRGERKKTSNKRKRIFKEKMCPVLDCRAVVKRLHNHLTDFHNMKRKSSVYKKCLAEAVVHSGQAILSCESTPDTSSSEEVVVCRKKQGKVKKHKKHESIFKNVYTSDEESESEEFVPPYPKIFQEEKIEVNISSNLSTDEDSTDEDSTCEDSTGEFDELFDNGLESDMEVDDNGPDDIETPPSQQDLFKKFEEWLQGPDGGRKEERVAHQCSRQIEMVVEYIDKENRDLTNILHKRTLRDKWLTEFEKEKRPGTVKSYLASLNHFYIFLKCENPPQIDATEEMLSRLSAQVKLWNKSFQRLVKDRFWEKRLEDINNLKTPEQVKGFDVSSVARSAVKVIGDYQDLTSVAVPSQVEYTLVRDYLLTLLCINNGSRAGVLANMTLGEFRKAQEEDGSFVIKIRKHKTFTTHGHANIVLSPSLHQWMNIFVSKFRNSLENAPTQDTAEVFLTLNSQPMKPSAVGSQIGSCWAKVFGKEAGTGGATAFRKAAVSAVHQSDVGQRENLASLMDHKKSTADKFYLLQTKTTSAVQTSKYLSKLMHADGSSKADESGNAPLTSKIVDCGKKSKEIQDKSTSKESECASKRRKWAWEENVAVKTAFATNIENKKITMEDVRVIASNHPILNHISPSKIRDKVRSLFSEDESAIPLNELPSETPQQRLTRIGIRNTEAVQTAERKSVDADVDGDVDDGSGSQYSPSVVVSTNVSKRSGSKLFTDEQNECFKNTFKSLVETNQSISQKYVRQKMEAEPILCPLLKKYTLVQLSDKVRTERRIHKRNSR</sequence>
<dbReference type="InterPro" id="IPR013762">
    <property type="entry name" value="Integrase-like_cat_sf"/>
</dbReference>
<dbReference type="EMBL" id="CACRXK020033326">
    <property type="protein sequence ID" value="CAB4043837.1"/>
    <property type="molecule type" value="Genomic_DNA"/>
</dbReference>
<evidence type="ECO:0000256" key="2">
    <source>
        <dbReference type="SAM" id="MobiDB-lite"/>
    </source>
</evidence>
<accession>A0A6S7KG18</accession>
<organism evidence="3 4">
    <name type="scientific">Paramuricea clavata</name>
    <name type="common">Red gorgonian</name>
    <name type="synonym">Violescent sea-whip</name>
    <dbReference type="NCBI Taxonomy" id="317549"/>
    <lineage>
        <taxon>Eukaryota</taxon>
        <taxon>Metazoa</taxon>
        <taxon>Cnidaria</taxon>
        <taxon>Anthozoa</taxon>
        <taxon>Octocorallia</taxon>
        <taxon>Malacalcyonacea</taxon>
        <taxon>Plexauridae</taxon>
        <taxon>Paramuricea</taxon>
    </lineage>
</organism>
<dbReference type="Gene3D" id="1.10.443.10">
    <property type="entry name" value="Intergrase catalytic core"/>
    <property type="match status" value="1"/>
</dbReference>
<evidence type="ECO:0000256" key="1">
    <source>
        <dbReference type="ARBA" id="ARBA00023125"/>
    </source>
</evidence>
<dbReference type="PANTHER" id="PTHR30349:SF41">
    <property type="entry name" value="INTEGRASE_RECOMBINASE PROTEIN MJ0367-RELATED"/>
    <property type="match status" value="1"/>
</dbReference>
<dbReference type="AlphaFoldDB" id="A0A6S7KG18"/>
<dbReference type="InterPro" id="IPR050090">
    <property type="entry name" value="Tyrosine_recombinase_XerCD"/>
</dbReference>
<evidence type="ECO:0000313" key="4">
    <source>
        <dbReference type="Proteomes" id="UP001152795"/>
    </source>
</evidence>
<feature type="region of interest" description="Disordered" evidence="2">
    <location>
        <begin position="216"/>
        <end position="242"/>
    </location>
</feature>
<dbReference type="PANTHER" id="PTHR30349">
    <property type="entry name" value="PHAGE INTEGRASE-RELATED"/>
    <property type="match status" value="1"/>
</dbReference>
<evidence type="ECO:0000313" key="3">
    <source>
        <dbReference type="EMBL" id="CAB4043837.1"/>
    </source>
</evidence>
<reference evidence="3" key="1">
    <citation type="submission" date="2020-04" db="EMBL/GenBank/DDBJ databases">
        <authorList>
            <person name="Alioto T."/>
            <person name="Alioto T."/>
            <person name="Gomez Garrido J."/>
        </authorList>
    </citation>
    <scope>NUCLEOTIDE SEQUENCE</scope>
    <source>
        <strain evidence="3">A484AB</strain>
    </source>
</reference>
<keyword evidence="4" id="KW-1185">Reference proteome</keyword>
<name>A0A6S7KG18_PARCT</name>
<dbReference type="OrthoDB" id="5990091at2759"/>
<protein>
    <submittedName>
        <fullName evidence="3">Neurofilament medium polypeptide</fullName>
    </submittedName>
</protein>
<dbReference type="GO" id="GO:0006310">
    <property type="term" value="P:DNA recombination"/>
    <property type="evidence" value="ECO:0007669"/>
    <property type="project" value="InterPro"/>
</dbReference>
<feature type="region of interest" description="Disordered" evidence="2">
    <location>
        <begin position="1"/>
        <end position="46"/>
    </location>
</feature>